<sequence>MSKGGSGTPDQPGADSREHPQNSNFTQGIQIPQGIPISPQGIPISPQGIPISPQGIPISPQGIPISPQGIPISPQGIPISPQGIPRLGTVWTQKSHQQAGTQQQEQNSPGSPGLALAQLSLE</sequence>
<protein>
    <submittedName>
        <fullName evidence="2">Uncharacterized protein</fullName>
    </submittedName>
</protein>
<keyword evidence="3" id="KW-1185">Reference proteome</keyword>
<feature type="compositionally biased region" description="Low complexity" evidence="1">
    <location>
        <begin position="27"/>
        <end position="85"/>
    </location>
</feature>
<dbReference type="AlphaFoldDB" id="A0A8C3V2U9"/>
<proteinExistence type="predicted"/>
<evidence type="ECO:0000313" key="3">
    <source>
        <dbReference type="Proteomes" id="UP000694563"/>
    </source>
</evidence>
<reference evidence="2" key="1">
    <citation type="submission" date="2020-10" db="EMBL/GenBank/DDBJ databases">
        <title>Catharus ustulatus (Swainson's thrush) genome, bCatUst1, primary haplotype v2.</title>
        <authorList>
            <person name="Delmore K."/>
            <person name="Vafadar M."/>
            <person name="Formenti G."/>
            <person name="Chow W."/>
            <person name="Pelan S."/>
            <person name="Howe K."/>
            <person name="Rhie A."/>
            <person name="Mountcastle J."/>
            <person name="Haase B."/>
            <person name="Fedrigo O."/>
            <person name="Jarvis E.D."/>
        </authorList>
    </citation>
    <scope>NUCLEOTIDE SEQUENCE [LARGE SCALE GENOMIC DNA]</scope>
</reference>
<reference evidence="2" key="3">
    <citation type="submission" date="2025-09" db="UniProtKB">
        <authorList>
            <consortium name="Ensembl"/>
        </authorList>
    </citation>
    <scope>IDENTIFICATION</scope>
</reference>
<evidence type="ECO:0000256" key="1">
    <source>
        <dbReference type="SAM" id="MobiDB-lite"/>
    </source>
</evidence>
<dbReference type="Proteomes" id="UP000694563">
    <property type="component" value="Chromosome 5"/>
</dbReference>
<name>A0A8C3V2U9_CATUS</name>
<accession>A0A8C3V2U9</accession>
<feature type="compositionally biased region" description="Polar residues" evidence="1">
    <location>
        <begin position="90"/>
        <end position="110"/>
    </location>
</feature>
<feature type="region of interest" description="Disordered" evidence="1">
    <location>
        <begin position="1"/>
        <end position="122"/>
    </location>
</feature>
<reference evidence="2" key="2">
    <citation type="submission" date="2025-08" db="UniProtKB">
        <authorList>
            <consortium name="Ensembl"/>
        </authorList>
    </citation>
    <scope>IDENTIFICATION</scope>
</reference>
<organism evidence="2 3">
    <name type="scientific">Catharus ustulatus</name>
    <name type="common">Russet-backed thrush</name>
    <name type="synonym">Hylocichla ustulatus</name>
    <dbReference type="NCBI Taxonomy" id="91951"/>
    <lineage>
        <taxon>Eukaryota</taxon>
        <taxon>Metazoa</taxon>
        <taxon>Chordata</taxon>
        <taxon>Craniata</taxon>
        <taxon>Vertebrata</taxon>
        <taxon>Euteleostomi</taxon>
        <taxon>Archelosauria</taxon>
        <taxon>Archosauria</taxon>
        <taxon>Dinosauria</taxon>
        <taxon>Saurischia</taxon>
        <taxon>Theropoda</taxon>
        <taxon>Coelurosauria</taxon>
        <taxon>Aves</taxon>
        <taxon>Neognathae</taxon>
        <taxon>Neoaves</taxon>
        <taxon>Telluraves</taxon>
        <taxon>Australaves</taxon>
        <taxon>Passeriformes</taxon>
        <taxon>Turdidae</taxon>
        <taxon>Catharus</taxon>
    </lineage>
</organism>
<dbReference type="Ensembl" id="ENSCUST00005025711.1">
    <property type="protein sequence ID" value="ENSCUSP00005024835.1"/>
    <property type="gene ID" value="ENSCUSG00005015473.1"/>
</dbReference>
<evidence type="ECO:0000313" key="2">
    <source>
        <dbReference type="Ensembl" id="ENSCUSP00005024835.1"/>
    </source>
</evidence>